<reference evidence="6" key="1">
    <citation type="submission" date="2022-12" db="EMBL/GenBank/DDBJ databases">
        <title>Chromosome-level genome assembly of the bean flower thrips Megalurothrips usitatus.</title>
        <authorList>
            <person name="Ma L."/>
            <person name="Liu Q."/>
            <person name="Li H."/>
            <person name="Cai W."/>
        </authorList>
    </citation>
    <scope>NUCLEOTIDE SEQUENCE</scope>
    <source>
        <strain evidence="6">Cailab_2022a</strain>
    </source>
</reference>
<evidence type="ECO:0000256" key="1">
    <source>
        <dbReference type="ARBA" id="ARBA00005639"/>
    </source>
</evidence>
<evidence type="ECO:0000313" key="7">
    <source>
        <dbReference type="Proteomes" id="UP001075354"/>
    </source>
</evidence>
<gene>
    <name evidence="6" type="ORF">ONE63_003274</name>
</gene>
<dbReference type="Pfam" id="PF04710">
    <property type="entry name" value="Pellino_FHA"/>
    <property type="match status" value="1"/>
</dbReference>
<dbReference type="Pfam" id="PF20723">
    <property type="entry name" value="Pellino_RING"/>
    <property type="match status" value="1"/>
</dbReference>
<dbReference type="PANTHER" id="PTHR12098">
    <property type="entry name" value="E3 UBIQUITIN-PROTEIN LIGASE PELLINO-RELATED"/>
    <property type="match status" value="1"/>
</dbReference>
<dbReference type="PANTHER" id="PTHR12098:SF2">
    <property type="entry name" value="PROTEIN PELLINO"/>
    <property type="match status" value="1"/>
</dbReference>
<feature type="region of interest" description="Disordered" evidence="3">
    <location>
        <begin position="1"/>
        <end position="22"/>
    </location>
</feature>
<dbReference type="GO" id="GO:0008592">
    <property type="term" value="P:regulation of Toll signaling pathway"/>
    <property type="evidence" value="ECO:0007669"/>
    <property type="project" value="InterPro"/>
</dbReference>
<comment type="caution">
    <text evidence="6">The sequence shown here is derived from an EMBL/GenBank/DDBJ whole genome shotgun (WGS) entry which is preliminary data.</text>
</comment>
<evidence type="ECO:0000256" key="3">
    <source>
        <dbReference type="SAM" id="MobiDB-lite"/>
    </source>
</evidence>
<proteinExistence type="inferred from homology"/>
<comment type="similarity">
    <text evidence="1">Belongs to the pellino family.</text>
</comment>
<dbReference type="EMBL" id="JAPTSV010000013">
    <property type="protein sequence ID" value="KAJ1521627.1"/>
    <property type="molecule type" value="Genomic_DNA"/>
</dbReference>
<accession>A0AAV7XAB9</accession>
<evidence type="ECO:0000313" key="6">
    <source>
        <dbReference type="EMBL" id="KAJ1521627.1"/>
    </source>
</evidence>
<dbReference type="InterPro" id="IPR048334">
    <property type="entry name" value="Pellino_FHA"/>
</dbReference>
<organism evidence="6 7">
    <name type="scientific">Megalurothrips usitatus</name>
    <name type="common">bean blossom thrips</name>
    <dbReference type="NCBI Taxonomy" id="439358"/>
    <lineage>
        <taxon>Eukaryota</taxon>
        <taxon>Metazoa</taxon>
        <taxon>Ecdysozoa</taxon>
        <taxon>Arthropoda</taxon>
        <taxon>Hexapoda</taxon>
        <taxon>Insecta</taxon>
        <taxon>Pterygota</taxon>
        <taxon>Neoptera</taxon>
        <taxon>Paraneoptera</taxon>
        <taxon>Thysanoptera</taxon>
        <taxon>Terebrantia</taxon>
        <taxon>Thripoidea</taxon>
        <taxon>Thripidae</taxon>
        <taxon>Megalurothrips</taxon>
    </lineage>
</organism>
<evidence type="ECO:0000259" key="5">
    <source>
        <dbReference type="Pfam" id="PF20723"/>
    </source>
</evidence>
<dbReference type="GO" id="GO:0061630">
    <property type="term" value="F:ubiquitin protein ligase activity"/>
    <property type="evidence" value="ECO:0007669"/>
    <property type="project" value="InterPro"/>
</dbReference>
<keyword evidence="2" id="KW-0597">Phosphoprotein</keyword>
<sequence length="430" mass="47246">MDVQGDRTKPHANASNSTSVSAAPALDDNEEAVYGGLFVIGYNGCLPSGSRGRKRSKFLFTRRKEPNGVKKKCSSNFKTAQLSKAVKDSTAFSISYEISKDETIVVEYEDDKKTDMFQIGRANDKIIDFVVLDKYLEDNGKVHQSTVSRFAFRIIADRCDLSNVRLCAAGFDSRRNIILGVKAVKWKKDDDIDGLTTNGVLLSNPEGTFCGGELEASVWREVSVCGSILSVRGSRSSQERGREIKNATNKLKDGSLIDICGVTLLWRTAEGLKKSVTKEYIEGLISRLNCDSGGESSPTFLVVPRRNPSETSEASESQQPYVYLNCGHVCGGSSLPATCPTCYKKSTAQKLCMGMEPAFYVDDITNDSDPKLFAFNPCGHIATEKTVKFWSEVPLPHGTCAYQAVCPFCATELQGYPGYVYLKFNETLIE</sequence>
<dbReference type="Proteomes" id="UP001075354">
    <property type="component" value="Chromosome 13"/>
</dbReference>
<name>A0AAV7XAB9_9NEOP</name>
<dbReference type="AlphaFoldDB" id="A0AAV7XAB9"/>
<feature type="compositionally biased region" description="Low complexity" evidence="3">
    <location>
        <begin position="12"/>
        <end position="22"/>
    </location>
</feature>
<protein>
    <recommendedName>
        <fullName evidence="8">Protein pellino</fullName>
    </recommendedName>
</protein>
<dbReference type="GO" id="GO:0000209">
    <property type="term" value="P:protein polyubiquitination"/>
    <property type="evidence" value="ECO:0007669"/>
    <property type="project" value="InterPro"/>
</dbReference>
<dbReference type="InterPro" id="IPR006800">
    <property type="entry name" value="Pellino_fam"/>
</dbReference>
<feature type="domain" description="Pellino FHA" evidence="4">
    <location>
        <begin position="28"/>
        <end position="282"/>
    </location>
</feature>
<keyword evidence="7" id="KW-1185">Reference proteome</keyword>
<dbReference type="InterPro" id="IPR048335">
    <property type="entry name" value="Pellino_RING"/>
</dbReference>
<feature type="domain" description="Pellino RING" evidence="5">
    <location>
        <begin position="301"/>
        <end position="427"/>
    </location>
</feature>
<evidence type="ECO:0008006" key="8">
    <source>
        <dbReference type="Google" id="ProtNLM"/>
    </source>
</evidence>
<evidence type="ECO:0000259" key="4">
    <source>
        <dbReference type="Pfam" id="PF04710"/>
    </source>
</evidence>
<evidence type="ECO:0000256" key="2">
    <source>
        <dbReference type="ARBA" id="ARBA00022553"/>
    </source>
</evidence>